<evidence type="ECO:0000313" key="2">
    <source>
        <dbReference type="Proteomes" id="UP000078200"/>
    </source>
</evidence>
<dbReference type="EnsemblMetazoa" id="GAUT033504-RA">
    <property type="protein sequence ID" value="GAUT033504-PA"/>
    <property type="gene ID" value="GAUT033504"/>
</dbReference>
<accession>A0A1A9VD65</accession>
<dbReference type="AlphaFoldDB" id="A0A1A9VD65"/>
<proteinExistence type="predicted"/>
<organism evidence="1 2">
    <name type="scientific">Glossina austeni</name>
    <name type="common">Savannah tsetse fly</name>
    <dbReference type="NCBI Taxonomy" id="7395"/>
    <lineage>
        <taxon>Eukaryota</taxon>
        <taxon>Metazoa</taxon>
        <taxon>Ecdysozoa</taxon>
        <taxon>Arthropoda</taxon>
        <taxon>Hexapoda</taxon>
        <taxon>Insecta</taxon>
        <taxon>Pterygota</taxon>
        <taxon>Neoptera</taxon>
        <taxon>Endopterygota</taxon>
        <taxon>Diptera</taxon>
        <taxon>Brachycera</taxon>
        <taxon>Muscomorpha</taxon>
        <taxon>Hippoboscoidea</taxon>
        <taxon>Glossinidae</taxon>
        <taxon>Glossina</taxon>
    </lineage>
</organism>
<protein>
    <submittedName>
        <fullName evidence="1">Uncharacterized protein</fullName>
    </submittedName>
</protein>
<evidence type="ECO:0000313" key="1">
    <source>
        <dbReference type="EnsemblMetazoa" id="GAUT033504-PA"/>
    </source>
</evidence>
<dbReference type="VEuPathDB" id="VectorBase:GAUT033504"/>
<reference evidence="1" key="1">
    <citation type="submission" date="2020-05" db="UniProtKB">
        <authorList>
            <consortium name="EnsemblMetazoa"/>
        </authorList>
    </citation>
    <scope>IDENTIFICATION</scope>
    <source>
        <strain evidence="1">TTRI</strain>
    </source>
</reference>
<keyword evidence="2" id="KW-1185">Reference proteome</keyword>
<name>A0A1A9VD65_GLOAU</name>
<sequence length="117" mass="13300">MSLEDHCTKEYNIPLFETQGNEKFLEVMFKFTDLGKLEGIKKENDDQLVKIERAHANNVVAAPRLQTTHSKKRKSSHGRSINIINNKIYCDPLQSLDNSESEIVINNTARQGSVVDL</sequence>
<dbReference type="Proteomes" id="UP000078200">
    <property type="component" value="Unassembled WGS sequence"/>
</dbReference>